<reference evidence="5 6" key="1">
    <citation type="submission" date="2018-06" db="EMBL/GenBank/DDBJ databases">
        <title>Genomic Encyclopedia of Type Strains, Phase III (KMG-III): the genomes of soil and plant-associated and newly described type strains.</title>
        <authorList>
            <person name="Whitman W."/>
        </authorList>
    </citation>
    <scope>NUCLEOTIDE SEQUENCE [LARGE SCALE GENOMIC DNA]</scope>
    <source>
        <strain evidence="5 6">CECT 7730</strain>
    </source>
</reference>
<gene>
    <name evidence="5" type="ORF">DFP75_10110</name>
</gene>
<evidence type="ECO:0000313" key="5">
    <source>
        <dbReference type="EMBL" id="PYF83991.1"/>
    </source>
</evidence>
<dbReference type="PROSITE" id="PS00122">
    <property type="entry name" value="CARBOXYLESTERASE_B_1"/>
    <property type="match status" value="1"/>
</dbReference>
<dbReference type="InterPro" id="IPR019826">
    <property type="entry name" value="Carboxylesterase_B_AS"/>
</dbReference>
<dbReference type="InterPro" id="IPR002018">
    <property type="entry name" value="CarbesteraseB"/>
</dbReference>
<dbReference type="GO" id="GO:0016787">
    <property type="term" value="F:hydrolase activity"/>
    <property type="evidence" value="ECO:0007669"/>
    <property type="project" value="UniProtKB-KW"/>
</dbReference>
<comment type="similarity">
    <text evidence="1 3">Belongs to the type-B carboxylesterase/lipase family.</text>
</comment>
<evidence type="ECO:0000313" key="6">
    <source>
        <dbReference type="Proteomes" id="UP000247551"/>
    </source>
</evidence>
<dbReference type="AlphaFoldDB" id="A0A318V848"/>
<dbReference type="EC" id="3.1.1.-" evidence="3"/>
<dbReference type="Pfam" id="PF00135">
    <property type="entry name" value="COesterase"/>
    <property type="match status" value="1"/>
</dbReference>
<evidence type="ECO:0000259" key="4">
    <source>
        <dbReference type="Pfam" id="PF00135"/>
    </source>
</evidence>
<evidence type="ECO:0000256" key="1">
    <source>
        <dbReference type="ARBA" id="ARBA00005964"/>
    </source>
</evidence>
<dbReference type="InterPro" id="IPR050309">
    <property type="entry name" value="Type-B_Carboxylest/Lipase"/>
</dbReference>
<dbReference type="InterPro" id="IPR029058">
    <property type="entry name" value="AB_hydrolase_fold"/>
</dbReference>
<evidence type="ECO:0000256" key="3">
    <source>
        <dbReference type="RuleBase" id="RU361235"/>
    </source>
</evidence>
<name>A0A318V848_9GAMM</name>
<keyword evidence="6" id="KW-1185">Reference proteome</keyword>
<dbReference type="RefSeq" id="WP_181416984.1">
    <property type="nucleotide sequence ID" value="NZ_QKLW01000001.1"/>
</dbReference>
<dbReference type="EMBL" id="QKLW01000001">
    <property type="protein sequence ID" value="PYF83991.1"/>
    <property type="molecule type" value="Genomic_DNA"/>
</dbReference>
<comment type="caution">
    <text evidence="5">The sequence shown here is derived from an EMBL/GenBank/DDBJ whole genome shotgun (WGS) entry which is preliminary data.</text>
</comment>
<keyword evidence="2 3" id="KW-0378">Hydrolase</keyword>
<dbReference type="PANTHER" id="PTHR11559">
    <property type="entry name" value="CARBOXYLESTERASE"/>
    <property type="match status" value="1"/>
</dbReference>
<dbReference type="Proteomes" id="UP000247551">
    <property type="component" value="Unassembled WGS sequence"/>
</dbReference>
<sequence>MRTIHSIQRWLINAIAILFTVTAYSNPVVVLSDTAKIEGNNNQGIDSFLGVPYAKAPIGSLRWQSPQPVEPIQSTLQATQKGAICSQWHQNQFKGQEDCLNLDIYRPDNGKDNLPVLVYIHGGNNQTGEANEFDPRALAKSLDAIIVQVNYRLGVLGFNPLKAIKTEDPIQASGNFGLLDQHAALQWIQKNIKYFGGRADQVTVSGFSAGGRDVMAMLISPLFKDQFQQAIVFSGGMTTAPVVPSQEVFRQAFAPLIVEDKIKPNLMAAKKWLEKGGDDVLNYLQKQSTERLAPLMKGAGIRMSHFPHLYRDGVVIPKEGFDTALYNNVPVIMLSGQTEFSFFALSDPYFVKAWHSGALSKDPALLNQYRFTSNYGSKLYSLFNVQKSAEQMFEHYQSPIYGAEIAFGTNPFVAQNPQMELIGSFHGVFMPLLDQNWQQGLLGETFQKAGTRDLAKHFQAYLKRFIRTGNPNDPEQVNWLTWSPKHEQQGQSLLILNANKHKALIQMSSKSYDENALLEAMKNDNHLPEQAKMQMINQVLNGRWFSTALDNTFQNPSLWPKQ</sequence>
<accession>A0A318V848</accession>
<proteinExistence type="inferred from homology"/>
<dbReference type="SUPFAM" id="SSF53474">
    <property type="entry name" value="alpha/beta-Hydrolases"/>
    <property type="match status" value="1"/>
</dbReference>
<protein>
    <recommendedName>
        <fullName evidence="3">Carboxylic ester hydrolase</fullName>
        <ecNumber evidence="3">3.1.1.-</ecNumber>
    </recommendedName>
</protein>
<organism evidence="5 6">
    <name type="scientific">Marinomonas alcarazii</name>
    <dbReference type="NCBI Taxonomy" id="491949"/>
    <lineage>
        <taxon>Bacteria</taxon>
        <taxon>Pseudomonadati</taxon>
        <taxon>Pseudomonadota</taxon>
        <taxon>Gammaproteobacteria</taxon>
        <taxon>Oceanospirillales</taxon>
        <taxon>Oceanospirillaceae</taxon>
        <taxon>Marinomonas</taxon>
    </lineage>
</organism>
<evidence type="ECO:0000256" key="2">
    <source>
        <dbReference type="ARBA" id="ARBA00022801"/>
    </source>
</evidence>
<feature type="domain" description="Carboxylesterase type B" evidence="4">
    <location>
        <begin position="29"/>
        <end position="348"/>
    </location>
</feature>
<dbReference type="Gene3D" id="3.40.50.1820">
    <property type="entry name" value="alpha/beta hydrolase"/>
    <property type="match status" value="1"/>
</dbReference>